<keyword evidence="4" id="KW-1185">Reference proteome</keyword>
<feature type="signal peptide" evidence="1">
    <location>
        <begin position="1"/>
        <end position="23"/>
    </location>
</feature>
<feature type="domain" description="SMP-30/Gluconolactonase/LRE-like region" evidence="2">
    <location>
        <begin position="31"/>
        <end position="165"/>
    </location>
</feature>
<dbReference type="Proteomes" id="UP001317870">
    <property type="component" value="Chromosome"/>
</dbReference>
<reference evidence="3 4" key="1">
    <citation type="submission" date="2022-11" db="EMBL/GenBank/DDBJ databases">
        <title>Genome Sequencing of Nocardia sp. ON39_IFM12276 and assembly.</title>
        <authorList>
            <person name="Shimojima M."/>
            <person name="Toyokawa M."/>
            <person name="Uesaka K."/>
        </authorList>
    </citation>
    <scope>NUCLEOTIDE SEQUENCE [LARGE SCALE GENOMIC DNA]</scope>
    <source>
        <strain evidence="3 4">IFM 12276</strain>
    </source>
</reference>
<dbReference type="Pfam" id="PF08450">
    <property type="entry name" value="SGL"/>
    <property type="match status" value="1"/>
</dbReference>
<organism evidence="3 4">
    <name type="scientific">Nocardia sputorum</name>
    <dbReference type="NCBI Taxonomy" id="2984338"/>
    <lineage>
        <taxon>Bacteria</taxon>
        <taxon>Bacillati</taxon>
        <taxon>Actinomycetota</taxon>
        <taxon>Actinomycetes</taxon>
        <taxon>Mycobacteriales</taxon>
        <taxon>Nocardiaceae</taxon>
        <taxon>Nocardia</taxon>
    </lineage>
</organism>
<feature type="chain" id="PRO_5045115294" description="SMP-30/Gluconolactonase/LRE-like region domain-containing protein" evidence="1">
    <location>
        <begin position="24"/>
        <end position="332"/>
    </location>
</feature>
<dbReference type="SUPFAM" id="SSF63829">
    <property type="entry name" value="Calcium-dependent phosphotriesterase"/>
    <property type="match status" value="1"/>
</dbReference>
<dbReference type="InterPro" id="IPR053224">
    <property type="entry name" value="Sensory_adhesion_molecule"/>
</dbReference>
<evidence type="ECO:0000313" key="4">
    <source>
        <dbReference type="Proteomes" id="UP001317870"/>
    </source>
</evidence>
<evidence type="ECO:0000256" key="1">
    <source>
        <dbReference type="SAM" id="SignalP"/>
    </source>
</evidence>
<dbReference type="InterPro" id="IPR011042">
    <property type="entry name" value="6-blade_b-propeller_TolB-like"/>
</dbReference>
<evidence type="ECO:0000259" key="2">
    <source>
        <dbReference type="Pfam" id="PF08450"/>
    </source>
</evidence>
<dbReference type="Gene3D" id="2.120.10.30">
    <property type="entry name" value="TolB, C-terminal domain"/>
    <property type="match status" value="1"/>
</dbReference>
<gene>
    <name evidence="3" type="ORF">IFM12276_58960</name>
</gene>
<dbReference type="RefSeq" id="WP_281875978.1">
    <property type="nucleotide sequence ID" value="NZ_AP026978.1"/>
</dbReference>
<protein>
    <recommendedName>
        <fullName evidence="2">SMP-30/Gluconolactonase/LRE-like region domain-containing protein</fullName>
    </recommendedName>
</protein>
<keyword evidence="1" id="KW-0732">Signal</keyword>
<evidence type="ECO:0000313" key="3">
    <source>
        <dbReference type="EMBL" id="BDU02868.1"/>
    </source>
</evidence>
<proteinExistence type="predicted"/>
<dbReference type="PANTHER" id="PTHR31460">
    <property type="match status" value="1"/>
</dbReference>
<sequence length="332" mass="34732">MPHALPHRLLSSLAAASACVTLAACGAGDTPSAAVHTVYELPGDRVYPEGIAVDARTGDVYVGSYTTGAVYRATPDARRAEVFLPEGAGNHKTANGLKVDAAGRLWVTDSTSGVAVYDVATRALLADFTVPGSDPRFVNDLAFTPDGTAYLTDSTRAVVYRVTQDQLAAARAQGGRAELSPQFDLRSVLPPIEPGGFSLNGIVADPAGRYLLTVDMPRGDLYRIALSPEANPIGKVTLRGGDLRQGDGLDLRDGTLWAAHNTTNTISRWTVSGDGTTATLDRQRSDEALAIPTTLARAGDRTLIVSSQFDKGGPMGPGSPKTPFAVVTLDGI</sequence>
<dbReference type="InterPro" id="IPR013658">
    <property type="entry name" value="SGL"/>
</dbReference>
<name>A0ABM8D618_9NOCA</name>
<dbReference type="PANTHER" id="PTHR31460:SF3">
    <property type="entry name" value="MESOCENTIN"/>
    <property type="match status" value="1"/>
</dbReference>
<accession>A0ABM8D618</accession>
<dbReference type="EMBL" id="AP026978">
    <property type="protein sequence ID" value="BDU02868.1"/>
    <property type="molecule type" value="Genomic_DNA"/>
</dbReference>